<proteinExistence type="predicted"/>
<dbReference type="EMBL" id="JAFEUO010000001">
    <property type="protein sequence ID" value="MBM7081775.1"/>
    <property type="molecule type" value="Genomic_DNA"/>
</dbReference>
<gene>
    <name evidence="2" type="ORF">JQN84_04350</name>
</gene>
<evidence type="ECO:0000313" key="2">
    <source>
        <dbReference type="EMBL" id="MBM7081775.1"/>
    </source>
</evidence>
<dbReference type="Proteomes" id="UP000809587">
    <property type="component" value="Unassembled WGS sequence"/>
</dbReference>
<keyword evidence="3" id="KW-1185">Reference proteome</keyword>
<evidence type="ECO:0000313" key="3">
    <source>
        <dbReference type="Proteomes" id="UP000809587"/>
    </source>
</evidence>
<reference evidence="2 3" key="1">
    <citation type="submission" date="2021-02" db="EMBL/GenBank/DDBJ databases">
        <authorList>
            <person name="Lee D.-H."/>
        </authorList>
    </citation>
    <scope>NUCLEOTIDE SEQUENCE [LARGE SCALE GENOMIC DNA]</scope>
    <source>
        <strain evidence="2 3">MMS20-R2-29</strain>
    </source>
</reference>
<accession>A0ABS2J6Q1</accession>
<feature type="domain" description="Trypsin-co-occurring" evidence="1">
    <location>
        <begin position="7"/>
        <end position="103"/>
    </location>
</feature>
<protein>
    <recommendedName>
        <fullName evidence="1">Trypsin-co-occurring domain-containing protein</fullName>
    </recommendedName>
</protein>
<sequence length="108" mass="11452">MSQIVEFPLEGGGRVQFETPAEEGTVPVGRGGAAATRAHETLESALTHLRQVSTAVLRNLRDVAEPPDRVAVEFGVKVSAQTGLIIASGTSEANLTVRVEWDRPGTET</sequence>
<name>A0ABS2J6Q1_9ACTN</name>
<dbReference type="RefSeq" id="WP_204957052.1">
    <property type="nucleotide sequence ID" value="NZ_JAFEUO010000001.1"/>
</dbReference>
<dbReference type="NCBIfam" id="NF041216">
    <property type="entry name" value="CU044_2847_fam"/>
    <property type="match status" value="1"/>
</dbReference>
<dbReference type="Pfam" id="PF19493">
    <property type="entry name" value="Trypco1"/>
    <property type="match status" value="1"/>
</dbReference>
<organism evidence="2 3">
    <name type="scientific">Micromonospora humidisoli</name>
    <dbReference type="NCBI Taxonomy" id="2807622"/>
    <lineage>
        <taxon>Bacteria</taxon>
        <taxon>Bacillati</taxon>
        <taxon>Actinomycetota</taxon>
        <taxon>Actinomycetes</taxon>
        <taxon>Micromonosporales</taxon>
        <taxon>Micromonosporaceae</taxon>
        <taxon>Micromonospora</taxon>
    </lineage>
</organism>
<comment type="caution">
    <text evidence="2">The sequence shown here is derived from an EMBL/GenBank/DDBJ whole genome shotgun (WGS) entry which is preliminary data.</text>
</comment>
<dbReference type="InterPro" id="IPR045794">
    <property type="entry name" value="Trypco1"/>
</dbReference>
<evidence type="ECO:0000259" key="1">
    <source>
        <dbReference type="Pfam" id="PF19493"/>
    </source>
</evidence>